<dbReference type="GO" id="GO:0017001">
    <property type="term" value="P:antibiotic catabolic process"/>
    <property type="evidence" value="ECO:0007669"/>
    <property type="project" value="UniProtKB-ARBA"/>
</dbReference>
<dbReference type="InterPro" id="IPR001279">
    <property type="entry name" value="Metallo-B-lactamas"/>
</dbReference>
<evidence type="ECO:0000256" key="2">
    <source>
        <dbReference type="SAM" id="SignalP"/>
    </source>
</evidence>
<reference evidence="4" key="1">
    <citation type="submission" date="2020-06" db="EMBL/GenBank/DDBJ databases">
        <title>Legume-microbial interactions unlock mineral nutrients during tropical forest succession.</title>
        <authorList>
            <person name="Epihov D.Z."/>
        </authorList>
    </citation>
    <scope>NUCLEOTIDE SEQUENCE [LARGE SCALE GENOMIC DNA]</scope>
    <source>
        <strain evidence="4">Pan2503</strain>
    </source>
</reference>
<name>A0A7V8NQ90_9BACT</name>
<keyword evidence="5" id="KW-1185">Reference proteome</keyword>
<feature type="chain" id="PRO_5030684329" evidence="2">
    <location>
        <begin position="35"/>
        <end position="329"/>
    </location>
</feature>
<dbReference type="SUPFAM" id="SSF56281">
    <property type="entry name" value="Metallo-hydrolase/oxidoreductase"/>
    <property type="match status" value="1"/>
</dbReference>
<dbReference type="SMART" id="SM00849">
    <property type="entry name" value="Lactamase_B"/>
    <property type="match status" value="1"/>
</dbReference>
<organism evidence="4 5">
    <name type="scientific">Candidatus Acidiferrum panamense</name>
    <dbReference type="NCBI Taxonomy" id="2741543"/>
    <lineage>
        <taxon>Bacteria</taxon>
        <taxon>Pseudomonadati</taxon>
        <taxon>Acidobacteriota</taxon>
        <taxon>Terriglobia</taxon>
        <taxon>Candidatus Acidiferrales</taxon>
        <taxon>Candidatus Acidiferrum</taxon>
    </lineage>
</organism>
<comment type="caution">
    <text evidence="4">The sequence shown here is derived from an EMBL/GenBank/DDBJ whole genome shotgun (WGS) entry which is preliminary data.</text>
</comment>
<accession>A0A7V8NQ90</accession>
<dbReference type="PANTHER" id="PTHR42951:SF4">
    <property type="entry name" value="ACYL-COENZYME A THIOESTERASE MBLAC2"/>
    <property type="match status" value="1"/>
</dbReference>
<gene>
    <name evidence="4" type="ORF">HRJ53_11210</name>
</gene>
<dbReference type="PANTHER" id="PTHR42951">
    <property type="entry name" value="METALLO-BETA-LACTAMASE DOMAIN-CONTAINING"/>
    <property type="match status" value="1"/>
</dbReference>
<sequence length="329" mass="35095">FLKPTSRRAMLRDSATLAGSAFLAQLFPASLLRAAAPFLAQQQSAPPADPVAAFRAQMAANPIHPQTLAENLTLLSGPGGNVVVLKGPDGKFVVDTFVLPAWSKLKESLDTISSGPLKTVINTHWHFDHVDNNASLHAAGARVLAHDNTKKRMSESHDLPVLGLHFPPSPADALPQETFATTHNLQANGETVLLEHLAPAHTDTDVFVHFQKANVIHMGDTFFNSMYPYIDASTGGSVSGMIAAADKVLPLANDSTKIIPGHGPLGSKADLVKFRDMLVTVRDRVGKLKSSGKSAEEAIAAKPLADLEQTWGGGFFNGDTFVQILYTAL</sequence>
<dbReference type="GO" id="GO:0016787">
    <property type="term" value="F:hydrolase activity"/>
    <property type="evidence" value="ECO:0007669"/>
    <property type="project" value="UniProtKB-KW"/>
</dbReference>
<evidence type="ECO:0000256" key="1">
    <source>
        <dbReference type="ARBA" id="ARBA00005250"/>
    </source>
</evidence>
<proteinExistence type="inferred from homology"/>
<feature type="signal peptide" evidence="2">
    <location>
        <begin position="1"/>
        <end position="34"/>
    </location>
</feature>
<dbReference type="Gene3D" id="3.60.15.10">
    <property type="entry name" value="Ribonuclease Z/Hydroxyacylglutathione hydrolase-like"/>
    <property type="match status" value="1"/>
</dbReference>
<keyword evidence="2" id="KW-0732">Signal</keyword>
<evidence type="ECO:0000313" key="5">
    <source>
        <dbReference type="Proteomes" id="UP000567293"/>
    </source>
</evidence>
<dbReference type="InterPro" id="IPR036866">
    <property type="entry name" value="RibonucZ/Hydroxyglut_hydro"/>
</dbReference>
<feature type="non-terminal residue" evidence="4">
    <location>
        <position position="1"/>
    </location>
</feature>
<dbReference type="Pfam" id="PF00753">
    <property type="entry name" value="Lactamase_B"/>
    <property type="match status" value="1"/>
</dbReference>
<protein>
    <submittedName>
        <fullName evidence="4">MBL fold metallo-hydrolase</fullName>
    </submittedName>
</protein>
<dbReference type="Proteomes" id="UP000567293">
    <property type="component" value="Unassembled WGS sequence"/>
</dbReference>
<evidence type="ECO:0000313" key="4">
    <source>
        <dbReference type="EMBL" id="MBA0085554.1"/>
    </source>
</evidence>
<evidence type="ECO:0000259" key="3">
    <source>
        <dbReference type="SMART" id="SM00849"/>
    </source>
</evidence>
<dbReference type="EMBL" id="JACDQQ010001091">
    <property type="protein sequence ID" value="MBA0085554.1"/>
    <property type="molecule type" value="Genomic_DNA"/>
</dbReference>
<dbReference type="CDD" id="cd16282">
    <property type="entry name" value="metallo-hydrolase-like_MBL-fold"/>
    <property type="match status" value="1"/>
</dbReference>
<dbReference type="AlphaFoldDB" id="A0A7V8NQ90"/>
<feature type="domain" description="Metallo-beta-lactamase" evidence="3">
    <location>
        <begin position="79"/>
        <end position="262"/>
    </location>
</feature>
<comment type="similarity">
    <text evidence="1">Belongs to the metallo-beta-lactamase superfamily. Class-B beta-lactamase family.</text>
</comment>
<dbReference type="InterPro" id="IPR050855">
    <property type="entry name" value="NDM-1-like"/>
</dbReference>